<accession>A0AAN7Y522</accession>
<dbReference type="EMBL" id="JAVRRJ010000006">
    <property type="protein sequence ID" value="KAK5083596.1"/>
    <property type="molecule type" value="Genomic_DNA"/>
</dbReference>
<dbReference type="Gene3D" id="3.90.1300.10">
    <property type="entry name" value="Amidase signature (AS) domain"/>
    <property type="match status" value="1"/>
</dbReference>
<feature type="active site" description="Charge relay system" evidence="5">
    <location>
        <position position="208"/>
    </location>
</feature>
<feature type="binding site" evidence="6">
    <location>
        <position position="208"/>
    </location>
    <ligand>
        <name>substrate</name>
    </ligand>
</feature>
<feature type="active site" description="Charge relay system" evidence="5">
    <location>
        <position position="133"/>
    </location>
</feature>
<evidence type="ECO:0000256" key="5">
    <source>
        <dbReference type="PIRSR" id="PIRSR001221-1"/>
    </source>
</evidence>
<comment type="catalytic activity">
    <reaction evidence="1">
        <text>a monocarboxylic acid amide + H2O = a monocarboxylate + NH4(+)</text>
        <dbReference type="Rhea" id="RHEA:12020"/>
        <dbReference type="ChEBI" id="CHEBI:15377"/>
        <dbReference type="ChEBI" id="CHEBI:28938"/>
        <dbReference type="ChEBI" id="CHEBI:35757"/>
        <dbReference type="ChEBI" id="CHEBI:83628"/>
        <dbReference type="EC" id="3.5.1.4"/>
    </reaction>
</comment>
<comment type="similarity">
    <text evidence="2">Belongs to the amidase family.</text>
</comment>
<feature type="binding site" evidence="6">
    <location>
        <position position="182"/>
    </location>
    <ligand>
        <name>substrate</name>
    </ligand>
</feature>
<feature type="active site" description="Acyl-ester intermediate" evidence="5">
    <location>
        <position position="232"/>
    </location>
</feature>
<keyword evidence="9" id="KW-1185">Reference proteome</keyword>
<evidence type="ECO:0000256" key="4">
    <source>
        <dbReference type="ARBA" id="ARBA00022801"/>
    </source>
</evidence>
<reference evidence="8 9" key="1">
    <citation type="submission" date="2023-08" db="EMBL/GenBank/DDBJ databases">
        <title>Black Yeasts Isolated from many extreme environments.</title>
        <authorList>
            <person name="Coleine C."/>
            <person name="Stajich J.E."/>
            <person name="Selbmann L."/>
        </authorList>
    </citation>
    <scope>NUCLEOTIDE SEQUENCE [LARGE SCALE GENOMIC DNA]</scope>
    <source>
        <strain evidence="8 9">CCFEE 5910</strain>
    </source>
</reference>
<dbReference type="AlphaFoldDB" id="A0AAN7Y522"/>
<evidence type="ECO:0000313" key="8">
    <source>
        <dbReference type="EMBL" id="KAK5083596.1"/>
    </source>
</evidence>
<name>A0AAN7Y522_9EURO</name>
<dbReference type="InterPro" id="IPR020556">
    <property type="entry name" value="Amidase_CS"/>
</dbReference>
<protein>
    <recommendedName>
        <fullName evidence="3">amidase</fullName>
        <ecNumber evidence="3">3.5.1.4</ecNumber>
    </recommendedName>
</protein>
<evidence type="ECO:0000256" key="3">
    <source>
        <dbReference type="ARBA" id="ARBA00012922"/>
    </source>
</evidence>
<evidence type="ECO:0000256" key="1">
    <source>
        <dbReference type="ARBA" id="ARBA00001311"/>
    </source>
</evidence>
<evidence type="ECO:0000256" key="6">
    <source>
        <dbReference type="PIRSR" id="PIRSR001221-2"/>
    </source>
</evidence>
<dbReference type="GO" id="GO:0004040">
    <property type="term" value="F:amidase activity"/>
    <property type="evidence" value="ECO:0007669"/>
    <property type="project" value="UniProtKB-EC"/>
</dbReference>
<dbReference type="InterPro" id="IPR036928">
    <property type="entry name" value="AS_sf"/>
</dbReference>
<dbReference type="SUPFAM" id="SSF75304">
    <property type="entry name" value="Amidase signature (AS) enzymes"/>
    <property type="match status" value="1"/>
</dbReference>
<organism evidence="8 9">
    <name type="scientific">Lithohypha guttulata</name>
    <dbReference type="NCBI Taxonomy" id="1690604"/>
    <lineage>
        <taxon>Eukaryota</taxon>
        <taxon>Fungi</taxon>
        <taxon>Dikarya</taxon>
        <taxon>Ascomycota</taxon>
        <taxon>Pezizomycotina</taxon>
        <taxon>Eurotiomycetes</taxon>
        <taxon>Chaetothyriomycetidae</taxon>
        <taxon>Chaetothyriales</taxon>
        <taxon>Trichomeriaceae</taxon>
        <taxon>Lithohypha</taxon>
    </lineage>
</organism>
<dbReference type="InterPro" id="IPR023631">
    <property type="entry name" value="Amidase_dom"/>
</dbReference>
<feature type="binding site" evidence="6">
    <location>
        <begin position="229"/>
        <end position="232"/>
    </location>
    <ligand>
        <name>substrate</name>
    </ligand>
</feature>
<evidence type="ECO:0000259" key="7">
    <source>
        <dbReference type="Pfam" id="PF01425"/>
    </source>
</evidence>
<evidence type="ECO:0000313" key="9">
    <source>
        <dbReference type="Proteomes" id="UP001309876"/>
    </source>
</evidence>
<evidence type="ECO:0000256" key="2">
    <source>
        <dbReference type="ARBA" id="ARBA00009199"/>
    </source>
</evidence>
<gene>
    <name evidence="8" type="ORF">LTR05_006099</name>
</gene>
<dbReference type="Proteomes" id="UP001309876">
    <property type="component" value="Unassembled WGS sequence"/>
</dbReference>
<dbReference type="EC" id="3.5.1.4" evidence="3"/>
<dbReference type="PIRSF" id="PIRSF001221">
    <property type="entry name" value="Amidase_fungi"/>
    <property type="match status" value="1"/>
</dbReference>
<comment type="caution">
    <text evidence="8">The sequence shown here is derived from an EMBL/GenBank/DDBJ whole genome shotgun (WGS) entry which is preliminary data.</text>
</comment>
<dbReference type="PANTHER" id="PTHR46072:SF11">
    <property type="entry name" value="AMIDASE-RELATED"/>
    <property type="match status" value="1"/>
</dbReference>
<dbReference type="PROSITE" id="PS00571">
    <property type="entry name" value="AMIDASES"/>
    <property type="match status" value="1"/>
</dbReference>
<feature type="domain" description="Amidase" evidence="7">
    <location>
        <begin position="77"/>
        <end position="541"/>
    </location>
</feature>
<proteinExistence type="inferred from homology"/>
<dbReference type="Pfam" id="PF01425">
    <property type="entry name" value="Amidase"/>
    <property type="match status" value="1"/>
</dbReference>
<dbReference type="PANTHER" id="PTHR46072">
    <property type="entry name" value="AMIDASE-RELATED-RELATED"/>
    <property type="match status" value="1"/>
</dbReference>
<sequence>MAGADYREISAIARKRRAANISAYYQVPDIDLNTLPNNLTEYALKSGYYDPRELEILESDATKIVRNIADQQWTSLEVAKAFCKASAYAQAFTNCLTETLYQEALERAQSLDEHLARTGKPVGPLHGLPISLKDNFIVAPHPASIGLAAYANEPTTKDTVIVTILRDLGAVFYTKTTTPTAMMMAETVNNVWGETINPLHKALTPGGSSGGEGALLAFHASPIGIGTDIGGSVRIPAAWCHLYGLKPSFGRFPVAGSKPSIPGQEFILAVNGPMSRSLSSLKLYCSSILSDQVSPWLLEHKSLPIPWRHNIVQPPNRPLRIGFIGPHDNLVHVQPPVLRALTQTQSALSTSGHEIVPFAPTLHPIIIKNLIASFYDLGGTAITSLLEPHNEPVFPSMQGYTMAAKAELTVSQMRAKVIQRNKLQQAYLDAWNATADGNKPPMDAIIMAASPWAAPRLGGWQATPYVGYTGVANFLDFCACTFPVTFVDKEVDRAVDMREFEGRALSEMDGKIQADYDAEFYHGAPVSLQVMGKRLEEEKVLEIVEVVVSVLKEQGVR</sequence>
<keyword evidence="4" id="KW-0378">Hydrolase</keyword>